<dbReference type="RefSeq" id="WP_105941729.1">
    <property type="nucleotide sequence ID" value="NZ_CP027433.1"/>
</dbReference>
<dbReference type="EMBL" id="CP027433">
    <property type="protein sequence ID" value="AVL99997.1"/>
    <property type="molecule type" value="Genomic_DNA"/>
</dbReference>
<dbReference type="NCBIfam" id="TIGR02165">
    <property type="entry name" value="cas5_6_GSU0054"/>
    <property type="match status" value="1"/>
</dbReference>
<reference evidence="1 2" key="1">
    <citation type="submission" date="2018-03" db="EMBL/GenBank/DDBJ databases">
        <title>Characteristics and genome of n-alkane degrading marine bacteria Gordonia iterans isolated from crude oil contaminated in Tae-an, South Korea.</title>
        <authorList>
            <person name="Lee S.-S."/>
            <person name="Kim H."/>
        </authorList>
    </citation>
    <scope>NUCLEOTIDE SEQUENCE [LARGE SCALE GENOMIC DNA]</scope>
    <source>
        <strain evidence="1 2">Co17</strain>
    </source>
</reference>
<keyword evidence="2" id="KW-1185">Reference proteome</keyword>
<proteinExistence type="predicted"/>
<accession>A0A2S0KE74</accession>
<dbReference type="OrthoDB" id="3324965at2"/>
<sequence>MAVVGIRASFPLGVYRGHTAGERHDLLPSPLRLHSALVAAAGNGSSAVPKSGGLRRVESSERALQWLEDNPPEYVELPDWETGVSTDRPYAYMDEGVVENVNTDPSRRKSTRFVADSTALAGPIGWGWDSIPEEIASSLDELCADVPCLGETESPVVLEVREIEPTHRRSRSESPFASVAIRLSVPSAGRTDELDSLYERAQPARTPSVSGDKWKSTEKPLAPRITHDCAIHLGYDRLDDDPQDQEAPAPWEHLVHIAVDKHIEAPHRVQWAVAMHRALVAALGTEANSAVTGRYPEGARRPANRVAIQYVDETSMQLSSHAELGPGFALLVSDDALAEVAPIVDLVRRLYRGGVGEIRLGHRTLLEASTFWETPAEGARRLWCSAAVVPETRRQKAVEGRKWTLGDSALLSVGFVYRDRLGKPSQGPAGARYREIVDRVQATGAAVIQASPIPDSNVGRYAHKVPEGVVVQPYQLILAPGSLVDERGLVALGQSRHLGGGLLVPMDVEPAVADILGAGR</sequence>
<dbReference type="Proteomes" id="UP000239814">
    <property type="component" value="Chromosome"/>
</dbReference>
<dbReference type="InterPro" id="IPR019089">
    <property type="entry name" value="Cas_GSU0054"/>
</dbReference>
<evidence type="ECO:0000313" key="2">
    <source>
        <dbReference type="Proteomes" id="UP000239814"/>
    </source>
</evidence>
<organism evidence="1 2">
    <name type="scientific">Gordonia iterans</name>
    <dbReference type="NCBI Taxonomy" id="1004901"/>
    <lineage>
        <taxon>Bacteria</taxon>
        <taxon>Bacillati</taxon>
        <taxon>Actinomycetota</taxon>
        <taxon>Actinomycetes</taxon>
        <taxon>Mycobacteriales</taxon>
        <taxon>Gordoniaceae</taxon>
        <taxon>Gordonia</taxon>
    </lineage>
</organism>
<dbReference type="AlphaFoldDB" id="A0A2S0KE74"/>
<gene>
    <name evidence="1" type="primary">cas5u6u</name>
    <name evidence="1" type="ORF">C6V83_06670</name>
</gene>
<evidence type="ECO:0000313" key="1">
    <source>
        <dbReference type="EMBL" id="AVL99997.1"/>
    </source>
</evidence>
<dbReference type="KEGG" id="git:C6V83_06670"/>
<protein>
    <submittedName>
        <fullName evidence="1">Type I-U CRISPR-associated protein Cas5/Cas6</fullName>
    </submittedName>
</protein>
<name>A0A2S0KE74_9ACTN</name>